<dbReference type="GO" id="GO:0006310">
    <property type="term" value="P:DNA recombination"/>
    <property type="evidence" value="ECO:0007669"/>
    <property type="project" value="UniProtKB-KW"/>
</dbReference>
<proteinExistence type="predicted"/>
<gene>
    <name evidence="2" type="ORF">H8730_15035</name>
</gene>
<name>A0A926DUD4_9FIRM</name>
<dbReference type="RefSeq" id="WP_177713944.1">
    <property type="nucleotide sequence ID" value="NZ_JACRSQ010000034.1"/>
</dbReference>
<evidence type="ECO:0000313" key="3">
    <source>
        <dbReference type="Proteomes" id="UP000657006"/>
    </source>
</evidence>
<keyword evidence="1" id="KW-0233">DNA recombination</keyword>
<dbReference type="GO" id="GO:0015074">
    <property type="term" value="P:DNA integration"/>
    <property type="evidence" value="ECO:0007669"/>
    <property type="project" value="InterPro"/>
</dbReference>
<protein>
    <submittedName>
        <fullName evidence="2">Uncharacterized protein</fullName>
    </submittedName>
</protein>
<dbReference type="Proteomes" id="UP000657006">
    <property type="component" value="Unassembled WGS sequence"/>
</dbReference>
<comment type="caution">
    <text evidence="2">The sequence shown here is derived from an EMBL/GenBank/DDBJ whole genome shotgun (WGS) entry which is preliminary data.</text>
</comment>
<dbReference type="InterPro" id="IPR013762">
    <property type="entry name" value="Integrase-like_cat_sf"/>
</dbReference>
<dbReference type="AlphaFoldDB" id="A0A926DUD4"/>
<keyword evidence="3" id="KW-1185">Reference proteome</keyword>
<organism evidence="2 3">
    <name type="scientific">Bianquea renquensis</name>
    <dbReference type="NCBI Taxonomy" id="2763661"/>
    <lineage>
        <taxon>Bacteria</taxon>
        <taxon>Bacillati</taxon>
        <taxon>Bacillota</taxon>
        <taxon>Clostridia</taxon>
        <taxon>Eubacteriales</taxon>
        <taxon>Bianqueaceae</taxon>
        <taxon>Bianquea</taxon>
    </lineage>
</organism>
<evidence type="ECO:0000313" key="2">
    <source>
        <dbReference type="EMBL" id="MBC8544861.1"/>
    </source>
</evidence>
<evidence type="ECO:0000256" key="1">
    <source>
        <dbReference type="ARBA" id="ARBA00023172"/>
    </source>
</evidence>
<accession>A0A926DUD4</accession>
<dbReference type="Gene3D" id="1.10.443.10">
    <property type="entry name" value="Intergrase catalytic core"/>
    <property type="match status" value="1"/>
</dbReference>
<dbReference type="InterPro" id="IPR011010">
    <property type="entry name" value="DNA_brk_join_enz"/>
</dbReference>
<dbReference type="SUPFAM" id="SSF56349">
    <property type="entry name" value="DNA breaking-rejoining enzymes"/>
    <property type="match status" value="1"/>
</dbReference>
<sequence length="62" mass="6785">MDVPKTKSGARQVPMSDKVYEALKRAVKNRGKAAAVNIDGYKDFLFLNQNGHSIQYDTPSGG</sequence>
<dbReference type="GO" id="GO:0003677">
    <property type="term" value="F:DNA binding"/>
    <property type="evidence" value="ECO:0007669"/>
    <property type="project" value="InterPro"/>
</dbReference>
<dbReference type="EMBL" id="JACRSQ010000034">
    <property type="protein sequence ID" value="MBC8544861.1"/>
    <property type="molecule type" value="Genomic_DNA"/>
</dbReference>
<reference evidence="2" key="1">
    <citation type="submission" date="2020-08" db="EMBL/GenBank/DDBJ databases">
        <title>Genome public.</title>
        <authorList>
            <person name="Liu C."/>
            <person name="Sun Q."/>
        </authorList>
    </citation>
    <scope>NUCLEOTIDE SEQUENCE</scope>
    <source>
        <strain evidence="2">NSJ-32</strain>
    </source>
</reference>